<evidence type="ECO:0000256" key="6">
    <source>
        <dbReference type="ARBA" id="ARBA00023235"/>
    </source>
</evidence>
<proteinExistence type="inferred from homology"/>
<evidence type="ECO:0000313" key="9">
    <source>
        <dbReference type="EMBL" id="MFD1001237.1"/>
    </source>
</evidence>
<comment type="caution">
    <text evidence="9">The sequence shown here is derived from an EMBL/GenBank/DDBJ whole genome shotgun (WGS) entry which is preliminary data.</text>
</comment>
<accession>A0ABW3K4Q8</accession>
<comment type="similarity">
    <text evidence="3 8">Belongs to the aldose epimerase family.</text>
</comment>
<dbReference type="NCBIfam" id="NF008277">
    <property type="entry name" value="PRK11055.1"/>
    <property type="match status" value="1"/>
</dbReference>
<comment type="pathway">
    <text evidence="2 8">Carbohydrate metabolism; hexose metabolism.</text>
</comment>
<dbReference type="InterPro" id="IPR014718">
    <property type="entry name" value="GH-type_carb-bd"/>
</dbReference>
<dbReference type="InterPro" id="IPR008183">
    <property type="entry name" value="Aldose_1/G6P_1-epimerase"/>
</dbReference>
<organism evidence="9 10">
    <name type="scientific">Ohtaekwangia kribbensis</name>
    <dbReference type="NCBI Taxonomy" id="688913"/>
    <lineage>
        <taxon>Bacteria</taxon>
        <taxon>Pseudomonadati</taxon>
        <taxon>Bacteroidota</taxon>
        <taxon>Cytophagia</taxon>
        <taxon>Cytophagales</taxon>
        <taxon>Fulvivirgaceae</taxon>
        <taxon>Ohtaekwangia</taxon>
    </lineage>
</organism>
<dbReference type="GO" id="GO:0016853">
    <property type="term" value="F:isomerase activity"/>
    <property type="evidence" value="ECO:0007669"/>
    <property type="project" value="UniProtKB-KW"/>
</dbReference>
<evidence type="ECO:0000256" key="4">
    <source>
        <dbReference type="ARBA" id="ARBA00011245"/>
    </source>
</evidence>
<dbReference type="Pfam" id="PF01263">
    <property type="entry name" value="Aldose_epim"/>
    <property type="match status" value="1"/>
</dbReference>
<dbReference type="EMBL" id="JBHTKA010000007">
    <property type="protein sequence ID" value="MFD1001237.1"/>
    <property type="molecule type" value="Genomic_DNA"/>
</dbReference>
<dbReference type="EC" id="5.1.3.3" evidence="8"/>
<dbReference type="PIRSF" id="PIRSF005096">
    <property type="entry name" value="GALM"/>
    <property type="match status" value="1"/>
</dbReference>
<dbReference type="Gene3D" id="2.70.98.10">
    <property type="match status" value="1"/>
</dbReference>
<keyword evidence="5" id="KW-0106">Calcium</keyword>
<dbReference type="InterPro" id="IPR011013">
    <property type="entry name" value="Gal_mutarotase_sf_dom"/>
</dbReference>
<keyword evidence="6 8" id="KW-0413">Isomerase</keyword>
<reference evidence="10" key="1">
    <citation type="journal article" date="2019" name="Int. J. Syst. Evol. Microbiol.">
        <title>The Global Catalogue of Microorganisms (GCM) 10K type strain sequencing project: providing services to taxonomists for standard genome sequencing and annotation.</title>
        <authorList>
            <consortium name="The Broad Institute Genomics Platform"/>
            <consortium name="The Broad Institute Genome Sequencing Center for Infectious Disease"/>
            <person name="Wu L."/>
            <person name="Ma J."/>
        </authorList>
    </citation>
    <scope>NUCLEOTIDE SEQUENCE [LARGE SCALE GENOMIC DNA]</scope>
    <source>
        <strain evidence="10">CCUG 58938</strain>
    </source>
</reference>
<dbReference type="PANTHER" id="PTHR10091:SF0">
    <property type="entry name" value="GALACTOSE MUTAROTASE"/>
    <property type="match status" value="1"/>
</dbReference>
<evidence type="ECO:0000256" key="7">
    <source>
        <dbReference type="ARBA" id="ARBA00023277"/>
    </source>
</evidence>
<evidence type="ECO:0000256" key="2">
    <source>
        <dbReference type="ARBA" id="ARBA00005028"/>
    </source>
</evidence>
<dbReference type="PROSITE" id="PS51257">
    <property type="entry name" value="PROKAR_LIPOPROTEIN"/>
    <property type="match status" value="1"/>
</dbReference>
<gene>
    <name evidence="9" type="ORF">ACFQ21_18050</name>
</gene>
<evidence type="ECO:0000313" key="10">
    <source>
        <dbReference type="Proteomes" id="UP001597112"/>
    </source>
</evidence>
<evidence type="ECO:0000256" key="5">
    <source>
        <dbReference type="ARBA" id="ARBA00022837"/>
    </source>
</evidence>
<dbReference type="Proteomes" id="UP001597112">
    <property type="component" value="Unassembled WGS sequence"/>
</dbReference>
<evidence type="ECO:0000256" key="3">
    <source>
        <dbReference type="ARBA" id="ARBA00006206"/>
    </source>
</evidence>
<dbReference type="RefSeq" id="WP_377580715.1">
    <property type="nucleotide sequence ID" value="NZ_JBHTKA010000007.1"/>
</dbReference>
<sequence length="389" mass="43042">MRKLIVYILFVSVIMSQACKKKEEETQQPAADTVAVAKASVTKAPFGKLPDGQEVSVYTLKNKNGVELQVINYGAIVTSLKTPDKNGVLEDIVLGFDSLQGYLTPAPYFGAIVGRYGNRIGKGKFKLDGKEYTLAQNNNGQHLHGGLKGFDKVFWNIEEVPASEGVALKLTYQSKDMEEGYPGNLSVEAIYTLTDNNEWKIDYKATTDKKTIVNVTQHSYFNLTGNVKRDILDHQLVLQSDKLVPVDKVLIPTGELKDVTNTPFDFRNAAAIGARINDKDQQIQLGGGYDHCWVLSSKDSVKLAASVYEPVSGRYMEVYTTEPGIQFYSGNFLDGSLTGKGGVVYKHRYGLCLETEHFPDSPNKPEFPSVVLNPGETYSTQTTYKFTTK</sequence>
<dbReference type="InterPro" id="IPR047215">
    <property type="entry name" value="Galactose_mutarotase-like"/>
</dbReference>
<dbReference type="SUPFAM" id="SSF74650">
    <property type="entry name" value="Galactose mutarotase-like"/>
    <property type="match status" value="1"/>
</dbReference>
<keyword evidence="10" id="KW-1185">Reference proteome</keyword>
<comment type="subunit">
    <text evidence="4">Monomer.</text>
</comment>
<comment type="catalytic activity">
    <reaction evidence="8">
        <text>alpha-D-glucose = beta-D-glucose</text>
        <dbReference type="Rhea" id="RHEA:10264"/>
        <dbReference type="ChEBI" id="CHEBI:15903"/>
        <dbReference type="ChEBI" id="CHEBI:17925"/>
        <dbReference type="EC" id="5.1.3.3"/>
    </reaction>
</comment>
<keyword evidence="7 8" id="KW-0119">Carbohydrate metabolism</keyword>
<protein>
    <recommendedName>
        <fullName evidence="8">Aldose 1-epimerase</fullName>
        <ecNumber evidence="8">5.1.3.3</ecNumber>
    </recommendedName>
</protein>
<dbReference type="CDD" id="cd09019">
    <property type="entry name" value="galactose_mutarotase_like"/>
    <property type="match status" value="1"/>
</dbReference>
<evidence type="ECO:0000256" key="1">
    <source>
        <dbReference type="ARBA" id="ARBA00001913"/>
    </source>
</evidence>
<dbReference type="InterPro" id="IPR015443">
    <property type="entry name" value="Aldose_1-epimerase"/>
</dbReference>
<evidence type="ECO:0000256" key="8">
    <source>
        <dbReference type="PIRNR" id="PIRNR005096"/>
    </source>
</evidence>
<dbReference type="PANTHER" id="PTHR10091">
    <property type="entry name" value="ALDOSE-1-EPIMERASE"/>
    <property type="match status" value="1"/>
</dbReference>
<comment type="cofactor">
    <cofactor evidence="1">
        <name>Ca(2+)</name>
        <dbReference type="ChEBI" id="CHEBI:29108"/>
    </cofactor>
</comment>
<name>A0ABW3K4Q8_9BACT</name>